<protein>
    <submittedName>
        <fullName evidence="1">Uncharacterized protein</fullName>
    </submittedName>
</protein>
<gene>
    <name evidence="1" type="ORF">QYS47_26570</name>
</gene>
<dbReference type="EMBL" id="CP129968">
    <property type="protein sequence ID" value="WKK80627.2"/>
    <property type="molecule type" value="Genomic_DNA"/>
</dbReference>
<evidence type="ECO:0000313" key="1">
    <source>
        <dbReference type="EMBL" id="WKK80627.2"/>
    </source>
</evidence>
<dbReference type="Proteomes" id="UP001232019">
    <property type="component" value="Chromosome"/>
</dbReference>
<dbReference type="KEGG" id="marp:QYS47_26570"/>
<dbReference type="RefSeq" id="WP_322345950.1">
    <property type="nucleotide sequence ID" value="NZ_CP129968.2"/>
</dbReference>
<reference evidence="1" key="1">
    <citation type="submission" date="2023-08" db="EMBL/GenBank/DDBJ databases">
        <title>Comparative genomics and taxonomic characterization of three novel marine species of genus Marivirga.</title>
        <authorList>
            <person name="Muhammad N."/>
            <person name="Kim S.-G."/>
        </authorList>
    </citation>
    <scope>NUCLEOTIDE SEQUENCE</scope>
    <source>
        <strain evidence="1">BKB1-2</strain>
    </source>
</reference>
<dbReference type="AlphaFoldDB" id="A0AA49JCK6"/>
<sequence length="136" mass="15947">MDLVIYHNYQSVIDKIEAYIKVLRENELNYDSQELQSLGLKHKDQIHSAIEKTQQILYLAGEDLNFHIKIYYVDKNGVLSKAWRLSKLAYTLCLLKADVFDYEGANLQTLMANKISNLFLDKDRFKSRKYKSSTFT</sequence>
<proteinExistence type="predicted"/>
<name>A0AA49JCK6_9BACT</name>
<organism evidence="1">
    <name type="scientific">Marivirga arenosa</name>
    <dbReference type="NCBI Taxonomy" id="3059076"/>
    <lineage>
        <taxon>Bacteria</taxon>
        <taxon>Pseudomonadati</taxon>
        <taxon>Bacteroidota</taxon>
        <taxon>Cytophagia</taxon>
        <taxon>Cytophagales</taxon>
        <taxon>Marivirgaceae</taxon>
        <taxon>Marivirga</taxon>
    </lineage>
</organism>
<accession>A0AA49JCK6</accession>